<evidence type="ECO:0000256" key="1">
    <source>
        <dbReference type="SAM" id="MobiDB-lite"/>
    </source>
</evidence>
<reference evidence="2 3" key="1">
    <citation type="journal article" date="2018" name="Front. Plant Sci.">
        <title>Red Clover (Trifolium pratense) and Zigzag Clover (T. medium) - A Picture of Genomic Similarities and Differences.</title>
        <authorList>
            <person name="Dluhosova J."/>
            <person name="Istvanek J."/>
            <person name="Nedelnik J."/>
            <person name="Repkova J."/>
        </authorList>
    </citation>
    <scope>NUCLEOTIDE SEQUENCE [LARGE SCALE GENOMIC DNA]</scope>
    <source>
        <strain evidence="3">cv. 10/8</strain>
        <tissue evidence="2">Leaf</tissue>
    </source>
</reference>
<feature type="region of interest" description="Disordered" evidence="1">
    <location>
        <begin position="1"/>
        <end position="32"/>
    </location>
</feature>
<accession>A0A392PMB5</accession>
<name>A0A392PMB5_9FABA</name>
<dbReference type="Proteomes" id="UP000265520">
    <property type="component" value="Unassembled WGS sequence"/>
</dbReference>
<keyword evidence="3" id="KW-1185">Reference proteome</keyword>
<evidence type="ECO:0000313" key="2">
    <source>
        <dbReference type="EMBL" id="MCI12922.1"/>
    </source>
</evidence>
<organism evidence="2 3">
    <name type="scientific">Trifolium medium</name>
    <dbReference type="NCBI Taxonomy" id="97028"/>
    <lineage>
        <taxon>Eukaryota</taxon>
        <taxon>Viridiplantae</taxon>
        <taxon>Streptophyta</taxon>
        <taxon>Embryophyta</taxon>
        <taxon>Tracheophyta</taxon>
        <taxon>Spermatophyta</taxon>
        <taxon>Magnoliopsida</taxon>
        <taxon>eudicotyledons</taxon>
        <taxon>Gunneridae</taxon>
        <taxon>Pentapetalae</taxon>
        <taxon>rosids</taxon>
        <taxon>fabids</taxon>
        <taxon>Fabales</taxon>
        <taxon>Fabaceae</taxon>
        <taxon>Papilionoideae</taxon>
        <taxon>50 kb inversion clade</taxon>
        <taxon>NPAAA clade</taxon>
        <taxon>Hologalegina</taxon>
        <taxon>IRL clade</taxon>
        <taxon>Trifolieae</taxon>
        <taxon>Trifolium</taxon>
    </lineage>
</organism>
<dbReference type="EMBL" id="LXQA010086134">
    <property type="protein sequence ID" value="MCI12922.1"/>
    <property type="molecule type" value="Genomic_DNA"/>
</dbReference>
<comment type="caution">
    <text evidence="2">The sequence shown here is derived from an EMBL/GenBank/DDBJ whole genome shotgun (WGS) entry which is preliminary data.</text>
</comment>
<dbReference type="AlphaFoldDB" id="A0A392PMB5"/>
<evidence type="ECO:0000313" key="3">
    <source>
        <dbReference type="Proteomes" id="UP000265520"/>
    </source>
</evidence>
<sequence length="84" mass="9287">MTKPQQNQHPLTPTPIINQNQGKEQLDSEGSSPLTVTSRVLYMLGDITSGPALMFTQWVQSVRKRASNHRSSGFPRSSSAMTPF</sequence>
<feature type="compositionally biased region" description="Polar residues" evidence="1">
    <location>
        <begin position="69"/>
        <end position="84"/>
    </location>
</feature>
<feature type="non-terminal residue" evidence="2">
    <location>
        <position position="84"/>
    </location>
</feature>
<proteinExistence type="predicted"/>
<protein>
    <submittedName>
        <fullName evidence="2">Dual specificity protein phosphatase PHS1-like</fullName>
    </submittedName>
</protein>
<feature type="region of interest" description="Disordered" evidence="1">
    <location>
        <begin position="64"/>
        <end position="84"/>
    </location>
</feature>